<dbReference type="AlphaFoldDB" id="A0A7K0D7R4"/>
<name>A0A7K0D7R4_9NOCA</name>
<accession>A0A7K0D7R4</accession>
<dbReference type="Proteomes" id="UP000438448">
    <property type="component" value="Unassembled WGS sequence"/>
</dbReference>
<gene>
    <name evidence="1" type="ORF">NRB20_46940</name>
</gene>
<reference evidence="1 2" key="1">
    <citation type="submission" date="2019-10" db="EMBL/GenBank/DDBJ databases">
        <title>Nocardia macrotermitis sp. nov. and Nocardia aurantia sp. nov., isolated from the gut of fungus growing-termite Macrotermes natalensis.</title>
        <authorList>
            <person name="Benndorf R."/>
            <person name="Schwitalla J."/>
            <person name="Martin K."/>
            <person name="De Beer W."/>
            <person name="Kaster A.-K."/>
            <person name="Vollmers J."/>
            <person name="Poulsen M."/>
            <person name="Beemelmanns C."/>
        </authorList>
    </citation>
    <scope>NUCLEOTIDE SEQUENCE [LARGE SCALE GENOMIC DNA]</scope>
    <source>
        <strain evidence="1 2">RB20</strain>
    </source>
</reference>
<protein>
    <submittedName>
        <fullName evidence="1">Uncharacterized protein</fullName>
    </submittedName>
</protein>
<proteinExistence type="predicted"/>
<sequence>MVIDRIAEFSTAAHAALKHGVPEPNRHYLWQRLSEISLAYSDLAFEIHTGVRKVPDFTAGTPGGPIEADR</sequence>
<organism evidence="1 2">
    <name type="scientific">Nocardia macrotermitis</name>
    <dbReference type="NCBI Taxonomy" id="2585198"/>
    <lineage>
        <taxon>Bacteria</taxon>
        <taxon>Bacillati</taxon>
        <taxon>Actinomycetota</taxon>
        <taxon>Actinomycetes</taxon>
        <taxon>Mycobacteriales</taxon>
        <taxon>Nocardiaceae</taxon>
        <taxon>Nocardia</taxon>
    </lineage>
</organism>
<dbReference type="EMBL" id="WEGK01000010">
    <property type="protein sequence ID" value="MQY21581.1"/>
    <property type="molecule type" value="Genomic_DNA"/>
</dbReference>
<evidence type="ECO:0000313" key="1">
    <source>
        <dbReference type="EMBL" id="MQY21581.1"/>
    </source>
</evidence>
<evidence type="ECO:0000313" key="2">
    <source>
        <dbReference type="Proteomes" id="UP000438448"/>
    </source>
</evidence>
<keyword evidence="2" id="KW-1185">Reference proteome</keyword>
<comment type="caution">
    <text evidence="1">The sequence shown here is derived from an EMBL/GenBank/DDBJ whole genome shotgun (WGS) entry which is preliminary data.</text>
</comment>